<keyword evidence="5" id="KW-1185">Reference proteome</keyword>
<organism evidence="4 5">
    <name type="scientific">Penicillium daleae</name>
    <dbReference type="NCBI Taxonomy" id="63821"/>
    <lineage>
        <taxon>Eukaryota</taxon>
        <taxon>Fungi</taxon>
        <taxon>Dikarya</taxon>
        <taxon>Ascomycota</taxon>
        <taxon>Pezizomycotina</taxon>
        <taxon>Eurotiomycetes</taxon>
        <taxon>Eurotiomycetidae</taxon>
        <taxon>Eurotiales</taxon>
        <taxon>Aspergillaceae</taxon>
        <taxon>Penicillium</taxon>
    </lineage>
</organism>
<keyword evidence="1" id="KW-0479">Metal-binding</keyword>
<evidence type="ECO:0000256" key="1">
    <source>
        <dbReference type="PROSITE-ProRule" id="PRU00042"/>
    </source>
</evidence>
<protein>
    <recommendedName>
        <fullName evidence="3">C2H2-type domain-containing protein</fullName>
    </recommendedName>
</protein>
<dbReference type="GO" id="GO:0008270">
    <property type="term" value="F:zinc ion binding"/>
    <property type="evidence" value="ECO:0007669"/>
    <property type="project" value="UniProtKB-KW"/>
</dbReference>
<proteinExistence type="predicted"/>
<dbReference type="PROSITE" id="PS50157">
    <property type="entry name" value="ZINC_FINGER_C2H2_2"/>
    <property type="match status" value="1"/>
</dbReference>
<dbReference type="InterPro" id="IPR013087">
    <property type="entry name" value="Znf_C2H2_type"/>
</dbReference>
<dbReference type="SMART" id="SM00355">
    <property type="entry name" value="ZnF_C2H2"/>
    <property type="match status" value="2"/>
</dbReference>
<dbReference type="GeneID" id="81598138"/>
<evidence type="ECO:0000259" key="3">
    <source>
        <dbReference type="PROSITE" id="PS50157"/>
    </source>
</evidence>
<dbReference type="SUPFAM" id="SSF57667">
    <property type="entry name" value="beta-beta-alpha zinc fingers"/>
    <property type="match status" value="1"/>
</dbReference>
<comment type="caution">
    <text evidence="4">The sequence shown here is derived from an EMBL/GenBank/DDBJ whole genome shotgun (WGS) entry which is preliminary data.</text>
</comment>
<feature type="domain" description="C2H2-type" evidence="3">
    <location>
        <begin position="185"/>
        <end position="208"/>
    </location>
</feature>
<accession>A0AAD6C687</accession>
<dbReference type="Proteomes" id="UP001213681">
    <property type="component" value="Unassembled WGS sequence"/>
</dbReference>
<dbReference type="InterPro" id="IPR036236">
    <property type="entry name" value="Znf_C2H2_sf"/>
</dbReference>
<dbReference type="Gene3D" id="3.30.160.60">
    <property type="entry name" value="Classic Zinc Finger"/>
    <property type="match status" value="1"/>
</dbReference>
<reference evidence="4" key="2">
    <citation type="journal article" date="2023" name="IMA Fungus">
        <title>Comparative genomic study of the Penicillium genus elucidates a diverse pangenome and 15 lateral gene transfer events.</title>
        <authorList>
            <person name="Petersen C."/>
            <person name="Sorensen T."/>
            <person name="Nielsen M.R."/>
            <person name="Sondergaard T.E."/>
            <person name="Sorensen J.L."/>
            <person name="Fitzpatrick D.A."/>
            <person name="Frisvad J.C."/>
            <person name="Nielsen K.L."/>
        </authorList>
    </citation>
    <scope>NUCLEOTIDE SEQUENCE</scope>
    <source>
        <strain evidence="4">IBT 16125</strain>
    </source>
</reference>
<dbReference type="AlphaFoldDB" id="A0AAD6C687"/>
<evidence type="ECO:0000256" key="2">
    <source>
        <dbReference type="SAM" id="MobiDB-lite"/>
    </source>
</evidence>
<feature type="region of interest" description="Disordered" evidence="2">
    <location>
        <begin position="112"/>
        <end position="131"/>
    </location>
</feature>
<sequence>MPSSFHKSSSTTDASFMESDSALVPAAEGGSDISSPVNLPIYPFLPNPNPCLPFSSMLTWPYPLPQYDPGLWTWTAGPFHPLFGSALANYGEAPSLMMNPGRVVGQPVINPSPPPNVSTSTTTPVEARSPLPTTPEVEAVEGQQSGHEPVTFKCEWNGCTNAGTFRVKSSLLRHVDSTHISANKFKCPACTRAFGRKDKYKSHIRHVHWDMPNLIAEIARSP</sequence>
<gene>
    <name evidence="4" type="ORF">N7458_004513</name>
</gene>
<name>A0AAD6C687_9EURO</name>
<keyword evidence="1" id="KW-0862">Zinc</keyword>
<dbReference type="EMBL" id="JAPVEA010000005">
    <property type="protein sequence ID" value="KAJ5453557.1"/>
    <property type="molecule type" value="Genomic_DNA"/>
</dbReference>
<dbReference type="RefSeq" id="XP_056766513.1">
    <property type="nucleotide sequence ID" value="XM_056907895.1"/>
</dbReference>
<evidence type="ECO:0000313" key="4">
    <source>
        <dbReference type="EMBL" id="KAJ5453557.1"/>
    </source>
</evidence>
<dbReference type="PROSITE" id="PS00028">
    <property type="entry name" value="ZINC_FINGER_C2H2_1"/>
    <property type="match status" value="1"/>
</dbReference>
<evidence type="ECO:0000313" key="5">
    <source>
        <dbReference type="Proteomes" id="UP001213681"/>
    </source>
</evidence>
<reference evidence="4" key="1">
    <citation type="submission" date="2022-12" db="EMBL/GenBank/DDBJ databases">
        <authorList>
            <person name="Petersen C."/>
        </authorList>
    </citation>
    <scope>NUCLEOTIDE SEQUENCE</scope>
    <source>
        <strain evidence="4">IBT 16125</strain>
    </source>
</reference>
<keyword evidence="1" id="KW-0863">Zinc-finger</keyword>